<sequence>MKTITLKSLLYVTVLIFSLSGCKSLKPNKKESSVYLMTYFKDDDHSLHFALSPDGYTFTDINKGKAIIGGDTIASQKGIRDPHITKGKDGAYYMVMTDLHIFAKKLGYRDTDWERPTEKYDWGNNRGFVMMKSYDLIHWTHSNFLFNEAFQELKEIGCAWAPQTIYDSKEDKMMVYFTMRIGHGLTKMYYAYADDDFTKITTKPKILFDYPNEKIQVLDADIIQMPDGRYCMTYVAQENPGGIKIAFSDDINKGYKYDTKWIDFEPGSCEAPNMWKRNGTNKWVLMYDIFSIKPHNFGFVETTDFVNFKNLGHFNEGVMKTTNFTSPKHGSVISISKKEALKLAKHWNLDFSIH</sequence>
<dbReference type="RefSeq" id="WP_302883958.1">
    <property type="nucleotide sequence ID" value="NZ_JAUMIT010000003.1"/>
</dbReference>
<dbReference type="PANTHER" id="PTHR43301:SF3">
    <property type="entry name" value="ARABINAN ENDO-1,5-ALPHA-L-ARABINOSIDASE A-RELATED"/>
    <property type="match status" value="1"/>
</dbReference>
<dbReference type="InterPro" id="IPR050727">
    <property type="entry name" value="GH43_arabinanases"/>
</dbReference>
<dbReference type="PANTHER" id="PTHR43301">
    <property type="entry name" value="ARABINAN ENDO-1,5-ALPHA-L-ARABINOSIDASE"/>
    <property type="match status" value="1"/>
</dbReference>
<keyword evidence="1" id="KW-0378">Hydrolase</keyword>
<keyword evidence="2" id="KW-1185">Reference proteome</keyword>
<accession>A0ABT8VRV6</accession>
<dbReference type="GO" id="GO:0016787">
    <property type="term" value="F:hydrolase activity"/>
    <property type="evidence" value="ECO:0007669"/>
    <property type="project" value="UniProtKB-KW"/>
</dbReference>
<proteinExistence type="predicted"/>
<dbReference type="PROSITE" id="PS51257">
    <property type="entry name" value="PROKAR_LIPOPROTEIN"/>
    <property type="match status" value="1"/>
</dbReference>
<dbReference type="Proteomes" id="UP001168642">
    <property type="component" value="Unassembled WGS sequence"/>
</dbReference>
<name>A0ABT8VRV6_9FLAO</name>
<dbReference type="CDD" id="cd08983">
    <property type="entry name" value="GH43_Bt3655-like"/>
    <property type="match status" value="1"/>
</dbReference>
<reference evidence="1" key="1">
    <citation type="submission" date="2023-07" db="EMBL/GenBank/DDBJ databases">
        <title>Wenyingzhuangia sp. chi5 genome sequencing and assembly.</title>
        <authorList>
            <person name="Park S."/>
        </authorList>
    </citation>
    <scope>NUCLEOTIDE SEQUENCE</scope>
    <source>
        <strain evidence="1">Chi5</strain>
    </source>
</reference>
<organism evidence="1 2">
    <name type="scientific">Wenyingzhuangia gilva</name>
    <dbReference type="NCBI Taxonomy" id="3057677"/>
    <lineage>
        <taxon>Bacteria</taxon>
        <taxon>Pseudomonadati</taxon>
        <taxon>Bacteroidota</taxon>
        <taxon>Flavobacteriia</taxon>
        <taxon>Flavobacteriales</taxon>
        <taxon>Flavobacteriaceae</taxon>
        <taxon>Wenyingzhuangia</taxon>
    </lineage>
</organism>
<comment type="caution">
    <text evidence="1">The sequence shown here is derived from an EMBL/GenBank/DDBJ whole genome shotgun (WGS) entry which is preliminary data.</text>
</comment>
<evidence type="ECO:0000313" key="1">
    <source>
        <dbReference type="EMBL" id="MDO3694706.1"/>
    </source>
</evidence>
<dbReference type="Gene3D" id="2.115.10.20">
    <property type="entry name" value="Glycosyl hydrolase domain, family 43"/>
    <property type="match status" value="1"/>
</dbReference>
<dbReference type="EMBL" id="JAUMIT010000003">
    <property type="protein sequence ID" value="MDO3694706.1"/>
    <property type="molecule type" value="Genomic_DNA"/>
</dbReference>
<dbReference type="SUPFAM" id="SSF75005">
    <property type="entry name" value="Arabinanase/levansucrase/invertase"/>
    <property type="match status" value="2"/>
</dbReference>
<gene>
    <name evidence="1" type="ORF">QVZ41_07580</name>
</gene>
<dbReference type="InterPro" id="IPR023296">
    <property type="entry name" value="Glyco_hydro_beta-prop_sf"/>
</dbReference>
<protein>
    <submittedName>
        <fullName evidence="1">Glycoside hydrolase family 43 protein</fullName>
    </submittedName>
</protein>
<evidence type="ECO:0000313" key="2">
    <source>
        <dbReference type="Proteomes" id="UP001168642"/>
    </source>
</evidence>